<dbReference type="AlphaFoldDB" id="A0A9W6SMJ8"/>
<dbReference type="Gene3D" id="3.40.50.1820">
    <property type="entry name" value="alpha/beta hydrolase"/>
    <property type="match status" value="1"/>
</dbReference>
<feature type="domain" description="AB hydrolase-1" evidence="2">
    <location>
        <begin position="30"/>
        <end position="129"/>
    </location>
</feature>
<dbReference type="PANTHER" id="PTHR43798:SF31">
    <property type="entry name" value="AB HYDROLASE SUPERFAMILY PROTEIN YCLE"/>
    <property type="match status" value="1"/>
</dbReference>
<dbReference type="GO" id="GO:0016020">
    <property type="term" value="C:membrane"/>
    <property type="evidence" value="ECO:0007669"/>
    <property type="project" value="TreeGrafter"/>
</dbReference>
<dbReference type="Pfam" id="PF00561">
    <property type="entry name" value="Abhydrolase_1"/>
    <property type="match status" value="1"/>
</dbReference>
<dbReference type="SUPFAM" id="SSF53474">
    <property type="entry name" value="alpha/beta-Hydrolases"/>
    <property type="match status" value="1"/>
</dbReference>
<proteinExistence type="predicted"/>
<evidence type="ECO:0000259" key="2">
    <source>
        <dbReference type="Pfam" id="PF00561"/>
    </source>
</evidence>
<comment type="caution">
    <text evidence="3">The sequence shown here is derived from an EMBL/GenBank/DDBJ whole genome shotgun (WGS) entry which is preliminary data.</text>
</comment>
<evidence type="ECO:0000313" key="3">
    <source>
        <dbReference type="EMBL" id="GLZ78564.1"/>
    </source>
</evidence>
<organism evidence="3 4">
    <name type="scientific">Actinorhabdospora filicis</name>
    <dbReference type="NCBI Taxonomy" id="1785913"/>
    <lineage>
        <taxon>Bacteria</taxon>
        <taxon>Bacillati</taxon>
        <taxon>Actinomycetota</taxon>
        <taxon>Actinomycetes</taxon>
        <taxon>Micromonosporales</taxon>
        <taxon>Micromonosporaceae</taxon>
        <taxon>Actinorhabdospora</taxon>
    </lineage>
</organism>
<dbReference type="RefSeq" id="WP_285663715.1">
    <property type="nucleotide sequence ID" value="NZ_BSTX01000002.1"/>
</dbReference>
<dbReference type="PRINTS" id="PR00412">
    <property type="entry name" value="EPOXHYDRLASE"/>
</dbReference>
<accession>A0A9W6SMJ8</accession>
<dbReference type="InterPro" id="IPR029058">
    <property type="entry name" value="AB_hydrolase_fold"/>
</dbReference>
<protein>
    <submittedName>
        <fullName evidence="3">Epoxide hydrolase</fullName>
    </submittedName>
</protein>
<keyword evidence="4" id="KW-1185">Reference proteome</keyword>
<dbReference type="Proteomes" id="UP001165079">
    <property type="component" value="Unassembled WGS sequence"/>
</dbReference>
<reference evidence="3" key="1">
    <citation type="submission" date="2023-03" db="EMBL/GenBank/DDBJ databases">
        <title>Actinorhabdospora filicis NBRC 111898.</title>
        <authorList>
            <person name="Ichikawa N."/>
            <person name="Sato H."/>
            <person name="Tonouchi N."/>
        </authorList>
    </citation>
    <scope>NUCLEOTIDE SEQUENCE</scope>
    <source>
        <strain evidence="3">NBRC 111898</strain>
    </source>
</reference>
<keyword evidence="1 3" id="KW-0378">Hydrolase</keyword>
<name>A0A9W6SMJ8_9ACTN</name>
<dbReference type="InterPro" id="IPR000639">
    <property type="entry name" value="Epox_hydrolase-like"/>
</dbReference>
<evidence type="ECO:0000256" key="1">
    <source>
        <dbReference type="ARBA" id="ARBA00022801"/>
    </source>
</evidence>
<sequence>MGEWGVAERVDVAGGQVLGVRRVGVGGGVPLVLLHGFPVGAGVWARCAAGLARAGFEVVAPDLRGYGESRPAAGGFYDVAAMSGDVAGLCDGLGWRRVVVAAFGLGARVAVDLANRHGARVDRLVLMNHWPGGDGGEPEVFGEMGRHSAALLHRLGDGAGRVGFVSGFLGGERGWCPEGAFGPEDVEGFCGEYADADRLAGLFGAFQAASGARESSGPGVGERVVRQPVFVMAGDADGSLAPDFAERCGTAYPEVVGPFLVPGAGHFLPWERPVVVERAIASFCADLRG</sequence>
<dbReference type="PRINTS" id="PR00111">
    <property type="entry name" value="ABHYDROLASE"/>
</dbReference>
<evidence type="ECO:0000313" key="4">
    <source>
        <dbReference type="Proteomes" id="UP001165079"/>
    </source>
</evidence>
<gene>
    <name evidence="3" type="ORF">Afil01_33710</name>
</gene>
<dbReference type="PANTHER" id="PTHR43798">
    <property type="entry name" value="MONOACYLGLYCEROL LIPASE"/>
    <property type="match status" value="1"/>
</dbReference>
<dbReference type="GO" id="GO:0016787">
    <property type="term" value="F:hydrolase activity"/>
    <property type="evidence" value="ECO:0007669"/>
    <property type="project" value="UniProtKB-KW"/>
</dbReference>
<dbReference type="InterPro" id="IPR000073">
    <property type="entry name" value="AB_hydrolase_1"/>
</dbReference>
<dbReference type="EMBL" id="BSTX01000002">
    <property type="protein sequence ID" value="GLZ78564.1"/>
    <property type="molecule type" value="Genomic_DNA"/>
</dbReference>
<dbReference type="InterPro" id="IPR050266">
    <property type="entry name" value="AB_hydrolase_sf"/>
</dbReference>